<accession>A0A220UB12</accession>
<dbReference type="AlphaFoldDB" id="A0A220UB12"/>
<feature type="compositionally biased region" description="Acidic residues" evidence="1">
    <location>
        <begin position="72"/>
        <end position="83"/>
    </location>
</feature>
<organism evidence="3 4">
    <name type="scientific">Brachybacterium avium</name>
    <dbReference type="NCBI Taxonomy" id="2017485"/>
    <lineage>
        <taxon>Bacteria</taxon>
        <taxon>Bacillati</taxon>
        <taxon>Actinomycetota</taxon>
        <taxon>Actinomycetes</taxon>
        <taxon>Micrococcales</taxon>
        <taxon>Dermabacteraceae</taxon>
        <taxon>Brachybacterium</taxon>
    </lineage>
</organism>
<name>A0A220UB12_9MICO</name>
<dbReference type="EMBL" id="CP022316">
    <property type="protein sequence ID" value="ASK65250.1"/>
    <property type="molecule type" value="Genomic_DNA"/>
</dbReference>
<keyword evidence="4" id="KW-1185">Reference proteome</keyword>
<reference evidence="4" key="1">
    <citation type="submission" date="2017-07" db="EMBL/GenBank/DDBJ databases">
        <title>Brachybacterium sp. VR2415.</title>
        <authorList>
            <person name="Tak E.J."/>
            <person name="Bae J.-W."/>
        </authorList>
    </citation>
    <scope>NUCLEOTIDE SEQUENCE [LARGE SCALE GENOMIC DNA]</scope>
    <source>
        <strain evidence="4">VR2415</strain>
    </source>
</reference>
<sequence>MRTVKITRRTRTAMALLAGAALLGLGACGTGTEDGAEESSAPPSASTDDGAQETEQDADHDQASDDGGSATGDDDEVTEDDEGASTAGERTRIMLRTDLGLDGSTGEGALVLTGDDLSALLAEPFGGTADCDAELVLEPGAAPVDCVGPANFDSTEPTQPWVAHTVMVPAESGFQDGSRVAVLFSTGTALPEAAEDLLDEDVTLTGVGFGSTFGMDPLSAEDVAGSTLGTLTSEFAYVPVDEMADWSDVTCEDGLDFAEFETVDCEATTAEGESWDLVVAPGTYADNDQGLLVGIDRTSGS</sequence>
<gene>
    <name evidence="3" type="ORF">CFK39_04735</name>
</gene>
<evidence type="ECO:0000313" key="3">
    <source>
        <dbReference type="EMBL" id="ASK65250.1"/>
    </source>
</evidence>
<evidence type="ECO:0000256" key="1">
    <source>
        <dbReference type="SAM" id="MobiDB-lite"/>
    </source>
</evidence>
<proteinExistence type="predicted"/>
<dbReference type="Proteomes" id="UP000198398">
    <property type="component" value="Chromosome"/>
</dbReference>
<feature type="chain" id="PRO_5039574882" evidence="2">
    <location>
        <begin position="21"/>
        <end position="301"/>
    </location>
</feature>
<feature type="region of interest" description="Disordered" evidence="1">
    <location>
        <begin position="31"/>
        <end position="91"/>
    </location>
</feature>
<feature type="compositionally biased region" description="Low complexity" evidence="1">
    <location>
        <begin position="31"/>
        <end position="49"/>
    </location>
</feature>
<dbReference type="KEGG" id="brv:CFK39_04735"/>
<feature type="signal peptide" evidence="2">
    <location>
        <begin position="1"/>
        <end position="20"/>
    </location>
</feature>
<evidence type="ECO:0000256" key="2">
    <source>
        <dbReference type="SAM" id="SignalP"/>
    </source>
</evidence>
<dbReference type="RefSeq" id="WP_089064492.1">
    <property type="nucleotide sequence ID" value="NZ_CP022316.1"/>
</dbReference>
<dbReference type="OrthoDB" id="4794089at2"/>
<evidence type="ECO:0000313" key="4">
    <source>
        <dbReference type="Proteomes" id="UP000198398"/>
    </source>
</evidence>
<protein>
    <submittedName>
        <fullName evidence="3">Uncharacterized protein</fullName>
    </submittedName>
</protein>
<dbReference type="PROSITE" id="PS51257">
    <property type="entry name" value="PROKAR_LIPOPROTEIN"/>
    <property type="match status" value="1"/>
</dbReference>
<keyword evidence="2" id="KW-0732">Signal</keyword>